<evidence type="ECO:0000256" key="1">
    <source>
        <dbReference type="ARBA" id="ARBA00022737"/>
    </source>
</evidence>
<keyword evidence="1" id="KW-0677">Repeat</keyword>
<keyword evidence="4" id="KW-1185">Reference proteome</keyword>
<name>A0ABX1FVW4_9PSEU</name>
<comment type="caution">
    <text evidence="3">The sequence shown here is derived from an EMBL/GenBank/DDBJ whole genome shotgun (WGS) entry which is preliminary data.</text>
</comment>
<sequence length="821" mass="89710">MLKTITNPRGVQQLLNEYDDKDRVKQQTAADGGVTKFEYTDVNGKITETRMTDPRGSVTRFVFNDRGQVVSQTEAFGTDLAQSTTTEFEENGVRKKSSTDALNRKTTYSYDAKGHVKESTVLAGTPEARTEKWERNGPNGELTKYTDQYGKSTVYELDARGAVKSKTDAANRKLTYVVDPRGQVTSVTDPAGKTSTTDYLGSDAVRTTDPLGRTSTVGYDALGRKVITTDPRGVATETAFTPEGKTASETDGLGRTVRFEYDRNGNRTKVIDPRGGETVFHYNQMDKIRSITDQLGVSWAEDARYDRNNNLEKVTNRRGVVVEHKYDALNRQYESTYGTESKVTRTFDLGDREKSVVDTAVGNSSNDYDGLDRIKQEVTPHGTVSYGYDTAAGVRDRTVTLAGRPVTRHLQDAAGGLQEIQQGGTAASVVTRDRAGRVDRVGATGNGVGQTYTYDDAGNVKSITYKAGTTVLGDLKYDYDALGLPIKVSGTWSRTMLPEPFGPAVYDKANRATSVGGVALQYDADGNLLSDGTATYTWNARGQLATVAKPGQAASFSYAADGRRLGRTVAGVTTNYLYDGANPVQEKVNGQVAGNMTSDGVDGHHLRDGKRFLTDALGSTVGLVDQAGAGAAYTYEPFGRTYGGTGFAYTGREDDGTGLYYYRARYYSPVLQRFLSEDPIGIAGGLNLYGYVDNGPTTQTDPTGFAPGWLKNCNMGGNRNNPAIEKETIYPKPVKPGDAMQRWDDFLGPGPHSNLNPRTGLPDPNRITSADGLRSIRFGNHEMGSKPTKFHYHEETWRRDKSNQWYVDNVQVRVPFPKGSW</sequence>
<accession>A0ABX1FVW4</accession>
<evidence type="ECO:0000259" key="2">
    <source>
        <dbReference type="Pfam" id="PF25023"/>
    </source>
</evidence>
<evidence type="ECO:0000313" key="4">
    <source>
        <dbReference type="Proteomes" id="UP001515943"/>
    </source>
</evidence>
<dbReference type="InterPro" id="IPR050708">
    <property type="entry name" value="T6SS_VgrG/RHS"/>
</dbReference>
<proteinExistence type="predicted"/>
<dbReference type="Gene3D" id="2.180.10.10">
    <property type="entry name" value="RHS repeat-associated core"/>
    <property type="match status" value="3"/>
</dbReference>
<dbReference type="PANTHER" id="PTHR32305">
    <property type="match status" value="1"/>
</dbReference>
<dbReference type="InterPro" id="IPR022385">
    <property type="entry name" value="Rhs_assc_core"/>
</dbReference>
<dbReference type="InterPro" id="IPR056823">
    <property type="entry name" value="TEN-like_YD-shell"/>
</dbReference>
<dbReference type="NCBIfam" id="TIGR03696">
    <property type="entry name" value="Rhs_assc_core"/>
    <property type="match status" value="1"/>
</dbReference>
<feature type="domain" description="Teneurin-like YD-shell" evidence="2">
    <location>
        <begin position="447"/>
        <end position="581"/>
    </location>
</feature>
<gene>
    <name evidence="3" type="ORF">FXN61_39880</name>
</gene>
<dbReference type="PANTHER" id="PTHR32305:SF15">
    <property type="entry name" value="PROTEIN RHSA-RELATED"/>
    <property type="match status" value="1"/>
</dbReference>
<dbReference type="InterPro" id="IPR031325">
    <property type="entry name" value="RHS_repeat"/>
</dbReference>
<reference evidence="3 4" key="1">
    <citation type="submission" date="2019-08" db="EMBL/GenBank/DDBJ databases">
        <title>Lentzea from Indian Himalayas.</title>
        <authorList>
            <person name="Mandal S."/>
            <person name="Mallick Gupta A."/>
            <person name="Maiti P.K."/>
            <person name="Sarkar J."/>
            <person name="Mandal S."/>
        </authorList>
    </citation>
    <scope>NUCLEOTIDE SEQUENCE [LARGE SCALE GENOMIC DNA]</scope>
    <source>
        <strain evidence="3 4">PSKA42</strain>
    </source>
</reference>
<evidence type="ECO:0000313" key="3">
    <source>
        <dbReference type="EMBL" id="NKE62563.1"/>
    </source>
</evidence>
<dbReference type="Pfam" id="PF25023">
    <property type="entry name" value="TEN_YD-shell"/>
    <property type="match status" value="1"/>
</dbReference>
<protein>
    <submittedName>
        <fullName evidence="3">RHS repeat-associated core domain-containing protein</fullName>
    </submittedName>
</protein>
<dbReference type="EMBL" id="VSRL01000263">
    <property type="protein sequence ID" value="NKE62563.1"/>
    <property type="molecule type" value="Genomic_DNA"/>
</dbReference>
<dbReference type="NCBIfam" id="TIGR01643">
    <property type="entry name" value="YD_repeat_2x"/>
    <property type="match status" value="2"/>
</dbReference>
<dbReference type="Proteomes" id="UP001515943">
    <property type="component" value="Unassembled WGS sequence"/>
</dbReference>
<dbReference type="InterPro" id="IPR006530">
    <property type="entry name" value="YD"/>
</dbReference>
<organism evidence="3 4">
    <name type="scientific">Lentzea indica</name>
    <dbReference type="NCBI Taxonomy" id="2604800"/>
    <lineage>
        <taxon>Bacteria</taxon>
        <taxon>Bacillati</taxon>
        <taxon>Actinomycetota</taxon>
        <taxon>Actinomycetes</taxon>
        <taxon>Pseudonocardiales</taxon>
        <taxon>Pseudonocardiaceae</taxon>
        <taxon>Lentzea</taxon>
    </lineage>
</organism>
<dbReference type="RefSeq" id="WP_167979193.1">
    <property type="nucleotide sequence ID" value="NZ_VSRL01000263.1"/>
</dbReference>
<dbReference type="Pfam" id="PF05593">
    <property type="entry name" value="RHS_repeat"/>
    <property type="match status" value="2"/>
</dbReference>